<dbReference type="RefSeq" id="XP_030966456.1">
    <property type="nucleotide sequence ID" value="XM_031110596.1"/>
</dbReference>
<evidence type="ECO:0000259" key="1">
    <source>
        <dbReference type="SMART" id="SM00256"/>
    </source>
</evidence>
<protein>
    <recommendedName>
        <fullName evidence="1">F-box domain-containing protein</fullName>
    </recommendedName>
</protein>
<dbReference type="RefSeq" id="XP_030966455.1">
    <property type="nucleotide sequence ID" value="XM_031110595.1"/>
</dbReference>
<dbReference type="FunCoup" id="A0A7N2LGR7">
    <property type="interactions" value="74"/>
</dbReference>
<dbReference type="Pfam" id="PF07734">
    <property type="entry name" value="FBA_1"/>
    <property type="match status" value="1"/>
</dbReference>
<dbReference type="SUPFAM" id="SSF81383">
    <property type="entry name" value="F-box domain"/>
    <property type="match status" value="1"/>
</dbReference>
<dbReference type="InterPro" id="IPR006527">
    <property type="entry name" value="F-box-assoc_dom_typ1"/>
</dbReference>
<dbReference type="OMA" id="MEINCEE"/>
<dbReference type="PANTHER" id="PTHR31672">
    <property type="entry name" value="BNACNNG10540D PROTEIN"/>
    <property type="match status" value="1"/>
</dbReference>
<dbReference type="Proteomes" id="UP000594261">
    <property type="component" value="Chromosome 4"/>
</dbReference>
<dbReference type="CDD" id="cd22157">
    <property type="entry name" value="F-box_AtFBW1-like"/>
    <property type="match status" value="1"/>
</dbReference>
<accession>A0A7N2LGR7</accession>
<dbReference type="EnsemblPlants" id="QL04p036314:mrna">
    <property type="protein sequence ID" value="QL04p036314:mrna:CDS:1"/>
    <property type="gene ID" value="QL04p036314"/>
</dbReference>
<dbReference type="InterPro" id="IPR001810">
    <property type="entry name" value="F-box_dom"/>
</dbReference>
<dbReference type="GeneID" id="115987125"/>
<dbReference type="Gene3D" id="1.20.1280.50">
    <property type="match status" value="1"/>
</dbReference>
<dbReference type="InterPro" id="IPR050796">
    <property type="entry name" value="SCF_F-box_component"/>
</dbReference>
<dbReference type="SMART" id="SM00256">
    <property type="entry name" value="FBOX"/>
    <property type="match status" value="1"/>
</dbReference>
<dbReference type="AlphaFoldDB" id="A0A7N2LGR7"/>
<evidence type="ECO:0000313" key="3">
    <source>
        <dbReference type="Proteomes" id="UP000594261"/>
    </source>
</evidence>
<keyword evidence="3" id="KW-1185">Reference proteome</keyword>
<dbReference type="KEGG" id="qlo:115987125"/>
<reference evidence="2" key="2">
    <citation type="submission" date="2021-01" db="UniProtKB">
        <authorList>
            <consortium name="EnsemblPlants"/>
        </authorList>
    </citation>
    <scope>IDENTIFICATION</scope>
</reference>
<dbReference type="NCBIfam" id="TIGR01640">
    <property type="entry name" value="F_box_assoc_1"/>
    <property type="match status" value="1"/>
</dbReference>
<reference evidence="2 3" key="1">
    <citation type="journal article" date="2016" name="G3 (Bethesda)">
        <title>First Draft Assembly and Annotation of the Genome of a California Endemic Oak Quercus lobata Nee (Fagaceae).</title>
        <authorList>
            <person name="Sork V.L."/>
            <person name="Fitz-Gibbon S.T."/>
            <person name="Puiu D."/>
            <person name="Crepeau M."/>
            <person name="Gugger P.F."/>
            <person name="Sherman R."/>
            <person name="Stevens K."/>
            <person name="Langley C.H."/>
            <person name="Pellegrini M."/>
            <person name="Salzberg S.L."/>
        </authorList>
    </citation>
    <scope>NUCLEOTIDE SEQUENCE [LARGE SCALE GENOMIC DNA]</scope>
    <source>
        <strain evidence="2 3">cv. SW786</strain>
    </source>
</reference>
<dbReference type="InterPro" id="IPR017451">
    <property type="entry name" value="F-box-assoc_interact_dom"/>
</dbReference>
<dbReference type="OrthoDB" id="1509037at2759"/>
<dbReference type="Pfam" id="PF00646">
    <property type="entry name" value="F-box"/>
    <property type="match status" value="1"/>
</dbReference>
<dbReference type="InterPro" id="IPR036047">
    <property type="entry name" value="F-box-like_dom_sf"/>
</dbReference>
<evidence type="ECO:0000313" key="2">
    <source>
        <dbReference type="EnsemblPlants" id="QL04p036314:mrna:CDS:1"/>
    </source>
</evidence>
<dbReference type="EMBL" id="LRBV02000004">
    <property type="status" value="NOT_ANNOTATED_CDS"/>
    <property type="molecule type" value="Genomic_DNA"/>
</dbReference>
<dbReference type="InParanoid" id="A0A7N2LGR7"/>
<sequence>MSQTRDPRPQPRSLRQRKNHLPHDVVLNILTRLPVKSVLRFRCVCKPWGSSIASPNFISTHLNNTNNDDDQDQTFLIQTRIQYNTRKIPIISKVLCCDRTFDWLFEYPTPSVFDLNMSRMVGSCNGLVCLVQHGNRSIYLWNPSIRKFKRLPDSCLSQHFSIGQDDWVSTGFACQSKTNDYKVVKLWCTPVVAEVYTLSSDSWRRAEISLKSNVVVSYIDFFTDPHFVSGALHWLAYHTEGEREGEFLDRMMILSFDVDNEEFGEMALPDGDKLHQRSLFVFKENLAFITYGYPENDDDKMPDSQCFIWVMREYGVHESWNKLFSIRFENVDISFYGCTEHGELLLDKKVKEESEDGEIKIYYCNESTILSNDTAIVSLDPKTLHEKDLIILRYVTNIVTTFKESLVFLDGATELSG</sequence>
<name>A0A7N2LGR7_QUELO</name>
<organism evidence="2 3">
    <name type="scientific">Quercus lobata</name>
    <name type="common">Valley oak</name>
    <dbReference type="NCBI Taxonomy" id="97700"/>
    <lineage>
        <taxon>Eukaryota</taxon>
        <taxon>Viridiplantae</taxon>
        <taxon>Streptophyta</taxon>
        <taxon>Embryophyta</taxon>
        <taxon>Tracheophyta</taxon>
        <taxon>Spermatophyta</taxon>
        <taxon>Magnoliopsida</taxon>
        <taxon>eudicotyledons</taxon>
        <taxon>Gunneridae</taxon>
        <taxon>Pentapetalae</taxon>
        <taxon>rosids</taxon>
        <taxon>fabids</taxon>
        <taxon>Fagales</taxon>
        <taxon>Fagaceae</taxon>
        <taxon>Quercus</taxon>
    </lineage>
</organism>
<gene>
    <name evidence="2" type="primary">LOC115987125</name>
</gene>
<dbReference type="Gramene" id="QL04p036314:mrna">
    <property type="protein sequence ID" value="QL04p036314:mrna:CDS:1"/>
    <property type="gene ID" value="QL04p036314"/>
</dbReference>
<proteinExistence type="predicted"/>
<feature type="domain" description="F-box" evidence="1">
    <location>
        <begin position="21"/>
        <end position="61"/>
    </location>
</feature>
<dbReference type="PANTHER" id="PTHR31672:SF13">
    <property type="entry name" value="F-BOX PROTEIN CPR30-LIKE"/>
    <property type="match status" value="1"/>
</dbReference>